<dbReference type="HOGENOM" id="CLU_1728900_0_0_0"/>
<geneLocation type="plasmid" evidence="1 2">
    <name>pILYOP01</name>
</geneLocation>
<evidence type="ECO:0000313" key="1">
    <source>
        <dbReference type="EMBL" id="ADO84400.1"/>
    </source>
</evidence>
<proteinExistence type="predicted"/>
<keyword evidence="1" id="KW-0614">Plasmid</keyword>
<dbReference type="Proteomes" id="UP000006875">
    <property type="component" value="Plasmid pILYOP01"/>
</dbReference>
<dbReference type="AlphaFoldDB" id="E3HCE0"/>
<evidence type="ECO:0000313" key="2">
    <source>
        <dbReference type="Proteomes" id="UP000006875"/>
    </source>
</evidence>
<dbReference type="EMBL" id="CP002282">
    <property type="protein sequence ID" value="ADO84400.1"/>
    <property type="molecule type" value="Genomic_DNA"/>
</dbReference>
<sequence>MKKFLLSVIISSFLVSCMTVKNDRAIKSKESSENSVLLSEKITDIDPIDYLKSLAINPDNPVVVEPVDSKTWIKEEDLAKLMAQIESDEPASPVVSILSSYYPFNKQSTVGNEAMFMVEGYIVGQYPPKLCSVYYFHVDVDYYRGWWSSQE</sequence>
<accession>E3HCE0</accession>
<organism evidence="1 2">
    <name type="scientific">Ilyobacter polytropus (strain ATCC 51220 / DSM 2926 / LMG 16218 / CuHBu1)</name>
    <dbReference type="NCBI Taxonomy" id="572544"/>
    <lineage>
        <taxon>Bacteria</taxon>
        <taxon>Fusobacteriati</taxon>
        <taxon>Fusobacteriota</taxon>
        <taxon>Fusobacteriia</taxon>
        <taxon>Fusobacteriales</taxon>
        <taxon>Fusobacteriaceae</taxon>
        <taxon>Ilyobacter</taxon>
    </lineage>
</organism>
<protein>
    <recommendedName>
        <fullName evidence="3">Lipoprotein</fullName>
    </recommendedName>
</protein>
<dbReference type="PROSITE" id="PS51257">
    <property type="entry name" value="PROKAR_LIPOPROTEIN"/>
    <property type="match status" value="1"/>
</dbReference>
<name>E3HCE0_ILYPC</name>
<dbReference type="RefSeq" id="WP_013389057.1">
    <property type="nucleotide sequence ID" value="NC_014633.1"/>
</dbReference>
<reference evidence="1 2" key="1">
    <citation type="journal article" date="2010" name="Stand. Genomic Sci.">
        <title>Complete genome sequence of Ilyobacter polytropus type strain (CuHbu1).</title>
        <authorList>
            <person name="Sikorski J."/>
            <person name="Chertkov O."/>
            <person name="Lapidus A."/>
            <person name="Nolan M."/>
            <person name="Lucas S."/>
            <person name="Del Rio T.G."/>
            <person name="Tice H."/>
            <person name="Cheng J.F."/>
            <person name="Tapia R."/>
            <person name="Han C."/>
            <person name="Goodwin L."/>
            <person name="Pitluck S."/>
            <person name="Liolios K."/>
            <person name="Ivanova N."/>
            <person name="Mavromatis K."/>
            <person name="Mikhailova N."/>
            <person name="Pati A."/>
            <person name="Chen A."/>
            <person name="Palaniappan K."/>
            <person name="Land M."/>
            <person name="Hauser L."/>
            <person name="Chang Y.J."/>
            <person name="Jeffries C.D."/>
            <person name="Brambilla E."/>
            <person name="Yasawong M."/>
            <person name="Rohde M."/>
            <person name="Pukall R."/>
            <person name="Spring S."/>
            <person name="Goker M."/>
            <person name="Woyke T."/>
            <person name="Bristow J."/>
            <person name="Eisen J.A."/>
            <person name="Markowitz V."/>
            <person name="Hugenholtz P."/>
            <person name="Kyrpides N.C."/>
            <person name="Klenk H.P."/>
        </authorList>
    </citation>
    <scope>NUCLEOTIDE SEQUENCE [LARGE SCALE GENOMIC DNA]</scope>
    <source>
        <strain evidence="2">ATCC 51220 / DSM 2926 / LMG 16218 / CuHBu1</strain>
        <plasmid evidence="2">pILYOP01</plasmid>
    </source>
</reference>
<keyword evidence="2" id="KW-1185">Reference proteome</keyword>
<dbReference type="KEGG" id="ipo:Ilyop_2643"/>
<evidence type="ECO:0008006" key="3">
    <source>
        <dbReference type="Google" id="ProtNLM"/>
    </source>
</evidence>
<gene>
    <name evidence="1" type="ordered locus">Ilyop_2643</name>
</gene>